<sequence>MVSKPPVPAYTFQRPRSDDLDTSETSTVPSFPLTAANISVHQQGLKETPHGSAALSKERTVTSTSTPTIRLEDHIQASPAYGARGNVSYERPAATLLNDRLTPFGNLTVDMHFDERPPSARSTSLEVHVPSPIPLEEQLGSPTDLVDANLGSPQDLRALKSFREESSLPIQNPARRYSFAETTTSESSGFVVLTPQISSTESRSSSVPAPPFSPWQHMRNPAGFIPSPHLMTIEETLDDQLYRSCPGLDLGPINQNDSLLYGGGVRNYSRPLSVASAGYTGERPRPPRIGAPKYPPCWTTDEGLLIVPSVPGELVKKRLQPTTLVSEETVETTSSTQTKNAMSPIKINTADNLVDFAALSPNVTTYRKGTCPRRKRSPSYYDPDILPRQRINHVN</sequence>
<evidence type="ECO:0000313" key="2">
    <source>
        <dbReference type="EMBL" id="KFX49509.1"/>
    </source>
</evidence>
<comment type="caution">
    <text evidence="2">The sequence shown here is derived from an EMBL/GenBank/DDBJ whole genome shotgun (WGS) entry which is preliminary data.</text>
</comment>
<feature type="region of interest" description="Disordered" evidence="1">
    <location>
        <begin position="368"/>
        <end position="395"/>
    </location>
</feature>
<protein>
    <submittedName>
        <fullName evidence="2">Uncharacterized protein</fullName>
    </submittedName>
</protein>
<feature type="region of interest" description="Disordered" evidence="1">
    <location>
        <begin position="1"/>
        <end position="29"/>
    </location>
</feature>
<reference evidence="2" key="1">
    <citation type="journal article" date="2014" name="PLoS Genet.">
        <title>Signature Gene Expression Reveals Novel Clues to the Molecular Mechanisms of Dimorphic Transition in Penicillium marneffei.</title>
        <authorList>
            <person name="Yang E."/>
            <person name="Wang G."/>
            <person name="Cai J."/>
            <person name="Woo P.C."/>
            <person name="Lau S.K."/>
            <person name="Yuen K.-Y."/>
            <person name="Chow W.-N."/>
            <person name="Lin X."/>
        </authorList>
    </citation>
    <scope>NUCLEOTIDE SEQUENCE [LARGE SCALE GENOMIC DNA]</scope>
    <source>
        <strain evidence="2">PM1</strain>
    </source>
</reference>
<name>A0A093VHR7_TALMA</name>
<dbReference type="EMBL" id="JPOX01000009">
    <property type="protein sequence ID" value="KFX49509.1"/>
    <property type="molecule type" value="Genomic_DNA"/>
</dbReference>
<accession>A0A093VHR7</accession>
<gene>
    <name evidence="2" type="ORF">GQ26_0091390</name>
</gene>
<dbReference type="AlphaFoldDB" id="A0A093VHR7"/>
<feature type="region of interest" description="Disordered" evidence="1">
    <location>
        <begin position="44"/>
        <end position="66"/>
    </location>
</feature>
<evidence type="ECO:0000256" key="1">
    <source>
        <dbReference type="SAM" id="MobiDB-lite"/>
    </source>
</evidence>
<organism evidence="2">
    <name type="scientific">Talaromyces marneffei PM1</name>
    <dbReference type="NCBI Taxonomy" id="1077442"/>
    <lineage>
        <taxon>Eukaryota</taxon>
        <taxon>Fungi</taxon>
        <taxon>Dikarya</taxon>
        <taxon>Ascomycota</taxon>
        <taxon>Pezizomycotina</taxon>
        <taxon>Eurotiomycetes</taxon>
        <taxon>Eurotiomycetidae</taxon>
        <taxon>Eurotiales</taxon>
        <taxon>Trichocomaceae</taxon>
        <taxon>Talaromyces</taxon>
        <taxon>Talaromyces sect. Talaromyces</taxon>
    </lineage>
</organism>
<dbReference type="HOGENOM" id="CLU_845137_0_0_1"/>
<proteinExistence type="predicted"/>